<comment type="caution">
    <text evidence="1">The sequence shown here is derived from an EMBL/GenBank/DDBJ whole genome shotgun (WGS) entry which is preliminary data.</text>
</comment>
<dbReference type="EMBL" id="QZVT01000010">
    <property type="protein sequence ID" value="RJT76940.1"/>
    <property type="molecule type" value="Genomic_DNA"/>
</dbReference>
<keyword evidence="2" id="KW-1185">Reference proteome</keyword>
<sequence>MVQAAQDVIRELGYSDVTIESVERGSVWTWLKAQWVEGGRDLAVEKLEKVATQAEHYAELATVQKLQAEVDQLRSESVERLINCLSQNEADGAMVLGSLVVLKYTDQSGKARVIAKTLSPKEVVICEEHSGLAGSPATFLTDLATLMAQDQSPNTKAITQAG</sequence>
<proteinExistence type="predicted"/>
<name>A0A3A5M7M2_9MICC</name>
<protein>
    <submittedName>
        <fullName evidence="1">Uncharacterized protein</fullName>
    </submittedName>
</protein>
<reference evidence="1 2" key="1">
    <citation type="submission" date="2018-09" db="EMBL/GenBank/DDBJ databases">
        <title>Novel species of Arthrobacter.</title>
        <authorList>
            <person name="Liu Q."/>
            <person name="Xin Y.-H."/>
        </authorList>
    </citation>
    <scope>NUCLEOTIDE SEQUENCE [LARGE SCALE GENOMIC DNA]</scope>
    <source>
        <strain evidence="1 2">Hz2</strain>
    </source>
</reference>
<dbReference type="Proteomes" id="UP000272560">
    <property type="component" value="Unassembled WGS sequence"/>
</dbReference>
<gene>
    <name evidence="1" type="ORF">D6T63_15895</name>
</gene>
<accession>A0A3A5M7M2</accession>
<evidence type="ECO:0000313" key="2">
    <source>
        <dbReference type="Proteomes" id="UP000272560"/>
    </source>
</evidence>
<organism evidence="1 2">
    <name type="scientific">Arthrobacter cheniae</name>
    <dbReference type="NCBI Taxonomy" id="1258888"/>
    <lineage>
        <taxon>Bacteria</taxon>
        <taxon>Bacillati</taxon>
        <taxon>Actinomycetota</taxon>
        <taxon>Actinomycetes</taxon>
        <taxon>Micrococcales</taxon>
        <taxon>Micrococcaceae</taxon>
        <taxon>Arthrobacter</taxon>
    </lineage>
</organism>
<dbReference type="AlphaFoldDB" id="A0A3A5M7M2"/>
<evidence type="ECO:0000313" key="1">
    <source>
        <dbReference type="EMBL" id="RJT76940.1"/>
    </source>
</evidence>